<dbReference type="PANTHER" id="PTHR36840">
    <property type="entry name" value="BLL5714 PROTEIN"/>
    <property type="match status" value="1"/>
</dbReference>
<feature type="transmembrane region" description="Helical" evidence="2">
    <location>
        <begin position="299"/>
        <end position="317"/>
    </location>
</feature>
<evidence type="ECO:0000256" key="1">
    <source>
        <dbReference type="SAM" id="MobiDB-lite"/>
    </source>
</evidence>
<dbReference type="AlphaFoldDB" id="A0A9P6U121"/>
<feature type="transmembrane region" description="Helical" evidence="2">
    <location>
        <begin position="323"/>
        <end position="343"/>
    </location>
</feature>
<organism evidence="3 4">
    <name type="scientific">Actinomortierella ambigua</name>
    <dbReference type="NCBI Taxonomy" id="1343610"/>
    <lineage>
        <taxon>Eukaryota</taxon>
        <taxon>Fungi</taxon>
        <taxon>Fungi incertae sedis</taxon>
        <taxon>Mucoromycota</taxon>
        <taxon>Mortierellomycotina</taxon>
        <taxon>Mortierellomycetes</taxon>
        <taxon>Mortierellales</taxon>
        <taxon>Mortierellaceae</taxon>
        <taxon>Actinomortierella</taxon>
    </lineage>
</organism>
<keyword evidence="2" id="KW-0812">Transmembrane</keyword>
<feature type="transmembrane region" description="Helical" evidence="2">
    <location>
        <begin position="177"/>
        <end position="196"/>
    </location>
</feature>
<evidence type="ECO:0008006" key="5">
    <source>
        <dbReference type="Google" id="ProtNLM"/>
    </source>
</evidence>
<dbReference type="Pfam" id="PF06772">
    <property type="entry name" value="LtrA"/>
    <property type="match status" value="1"/>
</dbReference>
<dbReference type="EMBL" id="JAAAJB010000436">
    <property type="protein sequence ID" value="KAG0255870.1"/>
    <property type="molecule type" value="Genomic_DNA"/>
</dbReference>
<dbReference type="Proteomes" id="UP000807716">
    <property type="component" value="Unassembled WGS sequence"/>
</dbReference>
<evidence type="ECO:0000313" key="3">
    <source>
        <dbReference type="EMBL" id="KAG0255870.1"/>
    </source>
</evidence>
<dbReference type="InterPro" id="IPR010640">
    <property type="entry name" value="Low_temperature_requirement_A"/>
</dbReference>
<feature type="compositionally biased region" description="Polar residues" evidence="1">
    <location>
        <begin position="1"/>
        <end position="16"/>
    </location>
</feature>
<reference evidence="3" key="1">
    <citation type="journal article" date="2020" name="Fungal Divers.">
        <title>Resolving the Mortierellaceae phylogeny through synthesis of multi-gene phylogenetics and phylogenomics.</title>
        <authorList>
            <person name="Vandepol N."/>
            <person name="Liber J."/>
            <person name="Desiro A."/>
            <person name="Na H."/>
            <person name="Kennedy M."/>
            <person name="Barry K."/>
            <person name="Grigoriev I.V."/>
            <person name="Miller A.N."/>
            <person name="O'Donnell K."/>
            <person name="Stajich J.E."/>
            <person name="Bonito G."/>
        </authorList>
    </citation>
    <scope>NUCLEOTIDE SEQUENCE</scope>
    <source>
        <strain evidence="3">BC1065</strain>
    </source>
</reference>
<feature type="transmembrane region" description="Helical" evidence="2">
    <location>
        <begin position="208"/>
        <end position="230"/>
    </location>
</feature>
<dbReference type="PANTHER" id="PTHR36840:SF1">
    <property type="entry name" value="BLL5714 PROTEIN"/>
    <property type="match status" value="1"/>
</dbReference>
<gene>
    <name evidence="3" type="ORF">DFQ27_006011</name>
</gene>
<sequence length="573" mass="62348">MNHSPANPTSGSSTASPAGYFDVPVPPPASAQPSAHPRSSQHPNLDAMLNLDRVEQDDRAIERAEAIAAGHSHGVGEGGGSGGMGRRRGNSVSSSSTTNSNNSCHGVGSGGGGGGGEGGGRRGASKRRGRYTTRAPVTPGAASTTTLLGSRAASEDDEEDEVACHTRLMRQQGIAKVTNIELFFDLVYVYAISAIAQTMEHHLTWETVLEMLVVTLAVWWAWIFSAWVFNWFNPDSYLVRLLLLAIMLVNLILSSVIPESYTTRSFLFAAMYVLIQVGRSFVTVIALTGHALQRTFFRILTWFCTTAVLWLVGGWIGGVTRNILWTIAIVIEYLSAGAGFYTPGLGKSTTSDWTINGGHMAERCALFIIIALGESIVVTGEAFQEVFHNSAGIWMFIVAFINAASMWWIYFHSAYEEATHHVEHSNDPGKMGRLSYTYIHVLMVIGIIWVAVGDRLSLEDPYQIPANAPDIHPHVYVAILIGGPILFVAGHACFRWTFCCRTPIGHLVAIALLLAATPIGLFCPVWATAFTTTSVFFFLSCYESYYRAYILPKHSSDSNQEEEQEVPSAQSPC</sequence>
<feature type="compositionally biased region" description="Gly residues" evidence="1">
    <location>
        <begin position="73"/>
        <end position="84"/>
    </location>
</feature>
<keyword evidence="2" id="KW-0472">Membrane</keyword>
<feature type="region of interest" description="Disordered" evidence="1">
    <location>
        <begin position="67"/>
        <end position="159"/>
    </location>
</feature>
<evidence type="ECO:0000256" key="2">
    <source>
        <dbReference type="SAM" id="Phobius"/>
    </source>
</evidence>
<keyword evidence="4" id="KW-1185">Reference proteome</keyword>
<feature type="transmembrane region" description="Helical" evidence="2">
    <location>
        <begin position="364"/>
        <end position="387"/>
    </location>
</feature>
<feature type="region of interest" description="Disordered" evidence="1">
    <location>
        <begin position="1"/>
        <end position="49"/>
    </location>
</feature>
<feature type="transmembrane region" description="Helical" evidence="2">
    <location>
        <begin position="237"/>
        <end position="257"/>
    </location>
</feature>
<feature type="transmembrane region" description="Helical" evidence="2">
    <location>
        <begin position="473"/>
        <end position="494"/>
    </location>
</feature>
<keyword evidence="2" id="KW-1133">Transmembrane helix</keyword>
<feature type="compositionally biased region" description="Gly residues" evidence="1">
    <location>
        <begin position="107"/>
        <end position="122"/>
    </location>
</feature>
<protein>
    <recommendedName>
        <fullName evidence="5">Low temperature requirement protein A</fullName>
    </recommendedName>
</protein>
<feature type="compositionally biased region" description="Low complexity" evidence="1">
    <location>
        <begin position="90"/>
        <end position="106"/>
    </location>
</feature>
<feature type="transmembrane region" description="Helical" evidence="2">
    <location>
        <begin position="506"/>
        <end position="527"/>
    </location>
</feature>
<feature type="compositionally biased region" description="Low complexity" evidence="1">
    <location>
        <begin position="31"/>
        <end position="40"/>
    </location>
</feature>
<proteinExistence type="predicted"/>
<evidence type="ECO:0000313" key="4">
    <source>
        <dbReference type="Proteomes" id="UP000807716"/>
    </source>
</evidence>
<feature type="transmembrane region" description="Helical" evidence="2">
    <location>
        <begin position="269"/>
        <end position="287"/>
    </location>
</feature>
<dbReference type="OrthoDB" id="191995at2759"/>
<name>A0A9P6U121_9FUNG</name>
<accession>A0A9P6U121</accession>
<feature type="transmembrane region" description="Helical" evidence="2">
    <location>
        <begin position="434"/>
        <end position="453"/>
    </location>
</feature>
<feature type="transmembrane region" description="Helical" evidence="2">
    <location>
        <begin position="393"/>
        <end position="413"/>
    </location>
</feature>
<comment type="caution">
    <text evidence="3">The sequence shown here is derived from an EMBL/GenBank/DDBJ whole genome shotgun (WGS) entry which is preliminary data.</text>
</comment>